<evidence type="ECO:0000313" key="3">
    <source>
        <dbReference type="Proteomes" id="UP001562354"/>
    </source>
</evidence>
<evidence type="ECO:0000313" key="2">
    <source>
        <dbReference type="EMBL" id="KAL1311727.1"/>
    </source>
</evidence>
<comment type="caution">
    <text evidence="2">The sequence shown here is derived from an EMBL/GenBank/DDBJ whole genome shotgun (WGS) entry which is preliminary data.</text>
</comment>
<gene>
    <name evidence="2" type="ORF">AAFC00_001824</name>
</gene>
<accession>A0ABR3PQ92</accession>
<protein>
    <submittedName>
        <fullName evidence="2">Uncharacterized protein</fullName>
    </submittedName>
</protein>
<dbReference type="RefSeq" id="XP_069204576.1">
    <property type="nucleotide sequence ID" value="XM_069341067.1"/>
</dbReference>
<name>A0ABR3PQ92_9PEZI</name>
<reference evidence="2 3" key="1">
    <citation type="submission" date="2024-07" db="EMBL/GenBank/DDBJ databases">
        <title>Draft sequence of the Neodothiora populina.</title>
        <authorList>
            <person name="Drown D.D."/>
            <person name="Schuette U.S."/>
            <person name="Buechlein A.B."/>
            <person name="Rusch D.R."/>
            <person name="Winton L.W."/>
            <person name="Adams G.A."/>
        </authorList>
    </citation>
    <scope>NUCLEOTIDE SEQUENCE [LARGE SCALE GENOMIC DNA]</scope>
    <source>
        <strain evidence="2 3">CPC 39397</strain>
    </source>
</reference>
<dbReference type="EMBL" id="JBFMKM010000001">
    <property type="protein sequence ID" value="KAL1311727.1"/>
    <property type="molecule type" value="Genomic_DNA"/>
</dbReference>
<keyword evidence="1" id="KW-0175">Coiled coil</keyword>
<proteinExistence type="predicted"/>
<dbReference type="Proteomes" id="UP001562354">
    <property type="component" value="Unassembled WGS sequence"/>
</dbReference>
<evidence type="ECO:0000256" key="1">
    <source>
        <dbReference type="SAM" id="Coils"/>
    </source>
</evidence>
<keyword evidence="3" id="KW-1185">Reference proteome</keyword>
<dbReference type="GeneID" id="95975527"/>
<feature type="coiled-coil region" evidence="1">
    <location>
        <begin position="89"/>
        <end position="151"/>
    </location>
</feature>
<sequence length="427" mass="47521">MAEAGHRHVACPLPELEDALQPYIRARSEVAHVRQVIDRVFNERCGEPDRPITVFTTLYNSDHSSKTYGHESFGSSGVHAIHEKAVVAHQAASRRLQALEHDLAQLHTSSTARSSQLQMNTAQHAIASIRREQRERKLRIIERAVSEIDEQRLQSPYGNTDNVLGMVKQPHGSAPPLQMTAGSERLQDVTTETLRLKTAVIEARSLADKDSVIEAAPPEGFDGEADDSPKVTALKYARNVMIAWLETELAKISENEEAIIAAETDTRTAEADESSTRLIDVKNVYQSYVEARQDLIASLRIAKASPAITKQPPMTERNVAVPEQRPKQGAVQPSALDVLPYAKQLHDVSEYEPTLSQEASFIRRQLASTIEKRNHLVHRLADESHLVPPNAANVREWAQAAERARLDDSKHLQSVWEAGERSIRNAV</sequence>
<organism evidence="2 3">
    <name type="scientific">Neodothiora populina</name>
    <dbReference type="NCBI Taxonomy" id="2781224"/>
    <lineage>
        <taxon>Eukaryota</taxon>
        <taxon>Fungi</taxon>
        <taxon>Dikarya</taxon>
        <taxon>Ascomycota</taxon>
        <taxon>Pezizomycotina</taxon>
        <taxon>Dothideomycetes</taxon>
        <taxon>Dothideomycetidae</taxon>
        <taxon>Dothideales</taxon>
        <taxon>Dothioraceae</taxon>
        <taxon>Neodothiora</taxon>
    </lineage>
</organism>